<keyword evidence="1" id="KW-1133">Transmembrane helix</keyword>
<name>A0ABW2HSZ3_9ACTN</name>
<keyword evidence="1" id="KW-0812">Transmembrane</keyword>
<dbReference type="EMBL" id="JBHTBJ010000014">
    <property type="protein sequence ID" value="MFC7276309.1"/>
    <property type="molecule type" value="Genomic_DNA"/>
</dbReference>
<gene>
    <name evidence="2" type="ORF">ACFQS1_20130</name>
</gene>
<comment type="caution">
    <text evidence="2">The sequence shown here is derived from an EMBL/GenBank/DDBJ whole genome shotgun (WGS) entry which is preliminary data.</text>
</comment>
<dbReference type="RefSeq" id="WP_378970478.1">
    <property type="nucleotide sequence ID" value="NZ_JBHTBJ010000014.1"/>
</dbReference>
<feature type="transmembrane region" description="Helical" evidence="1">
    <location>
        <begin position="9"/>
        <end position="29"/>
    </location>
</feature>
<evidence type="ECO:0000256" key="1">
    <source>
        <dbReference type="SAM" id="Phobius"/>
    </source>
</evidence>
<keyword evidence="3" id="KW-1185">Reference proteome</keyword>
<sequence>MNPFRQDGVGWTSVALFVVGLVIVLANALDADVWFLSALNAIPMVFGWVVLAVGGALILAGLFGGKETEGA</sequence>
<accession>A0ABW2HSZ3</accession>
<keyword evidence="1" id="KW-0472">Membrane</keyword>
<organism evidence="2 3">
    <name type="scientific">Paractinoplanes rhizophilus</name>
    <dbReference type="NCBI Taxonomy" id="1416877"/>
    <lineage>
        <taxon>Bacteria</taxon>
        <taxon>Bacillati</taxon>
        <taxon>Actinomycetota</taxon>
        <taxon>Actinomycetes</taxon>
        <taxon>Micromonosporales</taxon>
        <taxon>Micromonosporaceae</taxon>
        <taxon>Paractinoplanes</taxon>
    </lineage>
</organism>
<evidence type="ECO:0000313" key="2">
    <source>
        <dbReference type="EMBL" id="MFC7276309.1"/>
    </source>
</evidence>
<feature type="transmembrane region" description="Helical" evidence="1">
    <location>
        <begin position="41"/>
        <end position="63"/>
    </location>
</feature>
<protein>
    <submittedName>
        <fullName evidence="2">Uncharacterized protein</fullName>
    </submittedName>
</protein>
<reference evidence="3" key="1">
    <citation type="journal article" date="2019" name="Int. J. Syst. Evol. Microbiol.">
        <title>The Global Catalogue of Microorganisms (GCM) 10K type strain sequencing project: providing services to taxonomists for standard genome sequencing and annotation.</title>
        <authorList>
            <consortium name="The Broad Institute Genomics Platform"/>
            <consortium name="The Broad Institute Genome Sequencing Center for Infectious Disease"/>
            <person name="Wu L."/>
            <person name="Ma J."/>
        </authorList>
    </citation>
    <scope>NUCLEOTIDE SEQUENCE [LARGE SCALE GENOMIC DNA]</scope>
    <source>
        <strain evidence="3">XZYJT-10</strain>
    </source>
</reference>
<evidence type="ECO:0000313" key="3">
    <source>
        <dbReference type="Proteomes" id="UP001596548"/>
    </source>
</evidence>
<proteinExistence type="predicted"/>
<dbReference type="Proteomes" id="UP001596548">
    <property type="component" value="Unassembled WGS sequence"/>
</dbReference>